<feature type="transmembrane region" description="Helical" evidence="1">
    <location>
        <begin position="36"/>
        <end position="54"/>
    </location>
</feature>
<feature type="transmembrane region" description="Helical" evidence="1">
    <location>
        <begin position="102"/>
        <end position="119"/>
    </location>
</feature>
<name>A0A6I6E4K5_9MICO</name>
<keyword evidence="1" id="KW-0472">Membrane</keyword>
<gene>
    <name evidence="2" type="ORF">D7D94_02955</name>
</gene>
<reference evidence="2 3" key="1">
    <citation type="submission" date="2018-09" db="EMBL/GenBank/DDBJ databases">
        <title>Whole genome sequencing of Microbacterium oryzae strain MB-10T.</title>
        <authorList>
            <person name="Das S.K."/>
        </authorList>
    </citation>
    <scope>NUCLEOTIDE SEQUENCE [LARGE SCALE GENOMIC DNA]</scope>
    <source>
        <strain evidence="2 3">MB-10</strain>
    </source>
</reference>
<proteinExistence type="predicted"/>
<evidence type="ECO:0000256" key="1">
    <source>
        <dbReference type="SAM" id="Phobius"/>
    </source>
</evidence>
<dbReference type="KEGG" id="moj:D7D94_02955"/>
<evidence type="ECO:0000313" key="2">
    <source>
        <dbReference type="EMBL" id="QGU26741.1"/>
    </source>
</evidence>
<dbReference type="Pfam" id="PF10990">
    <property type="entry name" value="DUF2809"/>
    <property type="match status" value="1"/>
</dbReference>
<evidence type="ECO:0000313" key="3">
    <source>
        <dbReference type="Proteomes" id="UP000422989"/>
    </source>
</evidence>
<dbReference type="EMBL" id="CP032550">
    <property type="protein sequence ID" value="QGU26741.1"/>
    <property type="molecule type" value="Genomic_DNA"/>
</dbReference>
<dbReference type="OrthoDB" id="3874273at2"/>
<feature type="transmembrane region" description="Helical" evidence="1">
    <location>
        <begin position="61"/>
        <end position="82"/>
    </location>
</feature>
<keyword evidence="1" id="KW-0812">Transmembrane</keyword>
<dbReference type="PROSITE" id="PS51318">
    <property type="entry name" value="TAT"/>
    <property type="match status" value="1"/>
</dbReference>
<accession>A0A6I6E4K5</accession>
<dbReference type="InterPro" id="IPR021257">
    <property type="entry name" value="DUF2809"/>
</dbReference>
<dbReference type="RefSeq" id="WP_156241144.1">
    <property type="nucleotide sequence ID" value="NZ_BAAAZL010000002.1"/>
</dbReference>
<dbReference type="Proteomes" id="UP000422989">
    <property type="component" value="Chromosome"/>
</dbReference>
<organism evidence="2 3">
    <name type="scientific">Microbacterium oryzae</name>
    <dbReference type="NCBI Taxonomy" id="743009"/>
    <lineage>
        <taxon>Bacteria</taxon>
        <taxon>Bacillati</taxon>
        <taxon>Actinomycetota</taxon>
        <taxon>Actinomycetes</taxon>
        <taxon>Micrococcales</taxon>
        <taxon>Microbacteriaceae</taxon>
        <taxon>Microbacterium</taxon>
    </lineage>
</organism>
<keyword evidence="3" id="KW-1185">Reference proteome</keyword>
<dbReference type="AlphaFoldDB" id="A0A6I6E4K5"/>
<keyword evidence="1" id="KW-1133">Transmembrane helix</keyword>
<protein>
    <submittedName>
        <fullName evidence="2">DUF2809 domain-containing protein</fullName>
    </submittedName>
</protein>
<sequence length="136" mass="13641">MSRRAVLAAAAAGTVAAGLAVHVALPASPATDGLGDVLYAVLVFLLVAFAAPRARVVAVSAVALAWCVAVELLQLTGLPAAWGSAAPPLRLVLGSGFAALDLLWYAVGVALAAGADAVLRRVRAPGRRPRGARASR</sequence>
<dbReference type="InterPro" id="IPR006311">
    <property type="entry name" value="TAT_signal"/>
</dbReference>